<dbReference type="Proteomes" id="UP000740926">
    <property type="component" value="Unassembled WGS sequence"/>
</dbReference>
<dbReference type="AlphaFoldDB" id="A0A9P6XRD4"/>
<dbReference type="InterPro" id="IPR010221">
    <property type="entry name" value="VCBS_dom"/>
</dbReference>
<evidence type="ECO:0000259" key="1">
    <source>
        <dbReference type="Pfam" id="PF17803"/>
    </source>
</evidence>
<dbReference type="EMBL" id="JAANIU010012062">
    <property type="protein sequence ID" value="KAG1530656.1"/>
    <property type="molecule type" value="Genomic_DNA"/>
</dbReference>
<dbReference type="NCBIfam" id="TIGR01965">
    <property type="entry name" value="VCBS_repeat"/>
    <property type="match status" value="2"/>
</dbReference>
<organism evidence="2 3">
    <name type="scientific">Rhizopus delemar</name>
    <dbReference type="NCBI Taxonomy" id="936053"/>
    <lineage>
        <taxon>Eukaryota</taxon>
        <taxon>Fungi</taxon>
        <taxon>Fungi incertae sedis</taxon>
        <taxon>Mucoromycota</taxon>
        <taxon>Mucoromycotina</taxon>
        <taxon>Mucoromycetes</taxon>
        <taxon>Mucorales</taxon>
        <taxon>Mucorineae</taxon>
        <taxon>Rhizopodaceae</taxon>
        <taxon>Rhizopus</taxon>
    </lineage>
</organism>
<keyword evidence="3" id="KW-1185">Reference proteome</keyword>
<dbReference type="InterPro" id="IPR040853">
    <property type="entry name" value="RapA2_cadherin-like"/>
</dbReference>
<accession>A0A9P6XRD4</accession>
<gene>
    <name evidence="2" type="ORF">G6F50_017170</name>
</gene>
<dbReference type="Gene3D" id="2.60.40.10">
    <property type="entry name" value="Immunoglobulins"/>
    <property type="match status" value="1"/>
</dbReference>
<name>A0A9P6XRD4_9FUNG</name>
<evidence type="ECO:0000313" key="2">
    <source>
        <dbReference type="EMBL" id="KAG1530656.1"/>
    </source>
</evidence>
<dbReference type="InterPro" id="IPR013783">
    <property type="entry name" value="Ig-like_fold"/>
</dbReference>
<evidence type="ECO:0000313" key="3">
    <source>
        <dbReference type="Proteomes" id="UP000740926"/>
    </source>
</evidence>
<sequence>MLNNAAANVQALSAGQKVTDTITVTVDDGHGGKATQQVTVTITGTNDAPTIGGVAAGSVKEDGTQVVTGQLTKSDVDTNDTHTWSVNNDGKGTYGKLVVDNTGKWTYTLDNANAKVQALADGQ</sequence>
<proteinExistence type="predicted"/>
<feature type="domain" description="RapA2 cadherin-like" evidence="1">
    <location>
        <begin position="36"/>
        <end position="107"/>
    </location>
</feature>
<comment type="caution">
    <text evidence="2">The sequence shown here is derived from an EMBL/GenBank/DDBJ whole genome shotgun (WGS) entry which is preliminary data.</text>
</comment>
<dbReference type="Pfam" id="PF17803">
    <property type="entry name" value="Cadherin_4"/>
    <property type="match status" value="1"/>
</dbReference>
<reference evidence="2 3" key="1">
    <citation type="journal article" date="2020" name="Microb. Genom.">
        <title>Genetic diversity of clinical and environmental Mucorales isolates obtained from an investigation of mucormycosis cases among solid organ transplant recipients.</title>
        <authorList>
            <person name="Nguyen M.H."/>
            <person name="Kaul D."/>
            <person name="Muto C."/>
            <person name="Cheng S.J."/>
            <person name="Richter R.A."/>
            <person name="Bruno V.M."/>
            <person name="Liu G."/>
            <person name="Beyhan S."/>
            <person name="Sundermann A.J."/>
            <person name="Mounaud S."/>
            <person name="Pasculle A.W."/>
            <person name="Nierman W.C."/>
            <person name="Driscoll E."/>
            <person name="Cumbie R."/>
            <person name="Clancy C.J."/>
            <person name="Dupont C.L."/>
        </authorList>
    </citation>
    <scope>NUCLEOTIDE SEQUENCE [LARGE SCALE GENOMIC DNA]</scope>
    <source>
        <strain evidence="2 3">GL24</strain>
    </source>
</reference>
<protein>
    <recommendedName>
        <fullName evidence="1">RapA2 cadherin-like domain-containing protein</fullName>
    </recommendedName>
</protein>